<dbReference type="SUPFAM" id="SSF54593">
    <property type="entry name" value="Glyoxalase/Bleomycin resistance protein/Dihydroxybiphenyl dioxygenase"/>
    <property type="match status" value="1"/>
</dbReference>
<evidence type="ECO:0000313" key="3">
    <source>
        <dbReference type="Proteomes" id="UP000659630"/>
    </source>
</evidence>
<keyword evidence="3" id="KW-1185">Reference proteome</keyword>
<protein>
    <submittedName>
        <fullName evidence="2">VOC family protein</fullName>
    </submittedName>
</protein>
<sequence length="128" mass="14060">MKIEHVALYTFEMEKLKYFYTVYFSAVEGKPYHNPVTGLSTCFLTFPDGGGRLELMTRPQLQPTERPAFCPGYAHLAFSLGSRPAVDALTARLAADGYAVKSGPHLTGDGYYESCVLDPDGNEVELTA</sequence>
<dbReference type="PANTHER" id="PTHR36113">
    <property type="entry name" value="LYASE, PUTATIVE-RELATED-RELATED"/>
    <property type="match status" value="1"/>
</dbReference>
<dbReference type="InterPro" id="IPR051332">
    <property type="entry name" value="Fosfomycin_Res_Enzymes"/>
</dbReference>
<dbReference type="Gene3D" id="3.10.180.10">
    <property type="entry name" value="2,3-Dihydroxybiphenyl 1,2-Dioxygenase, domain 1"/>
    <property type="match status" value="1"/>
</dbReference>
<dbReference type="InterPro" id="IPR037523">
    <property type="entry name" value="VOC_core"/>
</dbReference>
<organism evidence="2 3">
    <name type="scientific">Anaerofilum hominis</name>
    <dbReference type="NCBI Taxonomy" id="2763016"/>
    <lineage>
        <taxon>Bacteria</taxon>
        <taxon>Bacillati</taxon>
        <taxon>Bacillota</taxon>
        <taxon>Clostridia</taxon>
        <taxon>Eubacteriales</taxon>
        <taxon>Oscillospiraceae</taxon>
        <taxon>Anaerofilum</taxon>
    </lineage>
</organism>
<dbReference type="RefSeq" id="WP_186886576.1">
    <property type="nucleotide sequence ID" value="NZ_JACONZ010000001.1"/>
</dbReference>
<dbReference type="AlphaFoldDB" id="A0A923I4J5"/>
<dbReference type="PROSITE" id="PS51819">
    <property type="entry name" value="VOC"/>
    <property type="match status" value="1"/>
</dbReference>
<reference evidence="2" key="1">
    <citation type="submission" date="2020-08" db="EMBL/GenBank/DDBJ databases">
        <title>Genome public.</title>
        <authorList>
            <person name="Liu C."/>
            <person name="Sun Q."/>
        </authorList>
    </citation>
    <scope>NUCLEOTIDE SEQUENCE</scope>
    <source>
        <strain evidence="2">BX8</strain>
    </source>
</reference>
<name>A0A923I4J5_9FIRM</name>
<dbReference type="Proteomes" id="UP000659630">
    <property type="component" value="Unassembled WGS sequence"/>
</dbReference>
<dbReference type="EMBL" id="JACONZ010000001">
    <property type="protein sequence ID" value="MBC5580210.1"/>
    <property type="molecule type" value="Genomic_DNA"/>
</dbReference>
<evidence type="ECO:0000313" key="2">
    <source>
        <dbReference type="EMBL" id="MBC5580210.1"/>
    </source>
</evidence>
<dbReference type="InterPro" id="IPR029068">
    <property type="entry name" value="Glyas_Bleomycin-R_OHBP_Dase"/>
</dbReference>
<dbReference type="Pfam" id="PF00903">
    <property type="entry name" value="Glyoxalase"/>
    <property type="match status" value="1"/>
</dbReference>
<proteinExistence type="predicted"/>
<feature type="domain" description="VOC" evidence="1">
    <location>
        <begin position="2"/>
        <end position="128"/>
    </location>
</feature>
<evidence type="ECO:0000259" key="1">
    <source>
        <dbReference type="PROSITE" id="PS51819"/>
    </source>
</evidence>
<comment type="caution">
    <text evidence="2">The sequence shown here is derived from an EMBL/GenBank/DDBJ whole genome shotgun (WGS) entry which is preliminary data.</text>
</comment>
<accession>A0A923I4J5</accession>
<dbReference type="PANTHER" id="PTHR36113:SF1">
    <property type="entry name" value="GLYOXALASE_BLEOMYCIN RESISTANCE PROTEIN_DIOXYGENASE"/>
    <property type="match status" value="1"/>
</dbReference>
<dbReference type="InterPro" id="IPR004360">
    <property type="entry name" value="Glyas_Fos-R_dOase_dom"/>
</dbReference>
<gene>
    <name evidence="2" type="ORF">H8S23_01680</name>
</gene>